<dbReference type="Proteomes" id="UP001221898">
    <property type="component" value="Unassembled WGS sequence"/>
</dbReference>
<evidence type="ECO:0000313" key="2">
    <source>
        <dbReference type="EMBL" id="KAJ8384668.1"/>
    </source>
</evidence>
<evidence type="ECO:0000313" key="3">
    <source>
        <dbReference type="Proteomes" id="UP001221898"/>
    </source>
</evidence>
<evidence type="ECO:0000256" key="1">
    <source>
        <dbReference type="SAM" id="MobiDB-lite"/>
    </source>
</evidence>
<accession>A0AAD7RHY6</accession>
<proteinExistence type="predicted"/>
<feature type="region of interest" description="Disordered" evidence="1">
    <location>
        <begin position="36"/>
        <end position="58"/>
    </location>
</feature>
<protein>
    <submittedName>
        <fullName evidence="2">Uncharacterized protein</fullName>
    </submittedName>
</protein>
<sequence>MAGGRGRCTAGWGSSQLTTWRMIILTTADTLRPAGANDLRLTPPLHTPPHPRGSPASTPTRPSFCFFLVPRTVSKTEPCSSPLPCLCPASSTQTYLPFTLPYTNISTIHPVLHKHIYHSPCSTQTYLPFTLPYTNISTIHPVLHKHIYHSSCSTQTYLPFTLFYTNISTIHPVLHKHLYHSPCSTQTSLPFTLFYTNISTIHPVLHKHIYHSPCSTQTYLPFTLSYTNISTIHPVLHKHIYHSPCLTQTQTSLSGTSSYHLLPSPGSVGLSR</sequence>
<gene>
    <name evidence="2" type="ORF">AAFF_G00200000</name>
</gene>
<dbReference type="EMBL" id="JAINUG010000267">
    <property type="protein sequence ID" value="KAJ8384668.1"/>
    <property type="molecule type" value="Genomic_DNA"/>
</dbReference>
<organism evidence="2 3">
    <name type="scientific">Aldrovandia affinis</name>
    <dbReference type="NCBI Taxonomy" id="143900"/>
    <lineage>
        <taxon>Eukaryota</taxon>
        <taxon>Metazoa</taxon>
        <taxon>Chordata</taxon>
        <taxon>Craniata</taxon>
        <taxon>Vertebrata</taxon>
        <taxon>Euteleostomi</taxon>
        <taxon>Actinopterygii</taxon>
        <taxon>Neopterygii</taxon>
        <taxon>Teleostei</taxon>
        <taxon>Notacanthiformes</taxon>
        <taxon>Halosauridae</taxon>
        <taxon>Aldrovandia</taxon>
    </lineage>
</organism>
<reference evidence="2" key="1">
    <citation type="journal article" date="2023" name="Science">
        <title>Genome structures resolve the early diversification of teleost fishes.</title>
        <authorList>
            <person name="Parey E."/>
            <person name="Louis A."/>
            <person name="Montfort J."/>
            <person name="Bouchez O."/>
            <person name="Roques C."/>
            <person name="Iampietro C."/>
            <person name="Lluch J."/>
            <person name="Castinel A."/>
            <person name="Donnadieu C."/>
            <person name="Desvignes T."/>
            <person name="Floi Bucao C."/>
            <person name="Jouanno E."/>
            <person name="Wen M."/>
            <person name="Mejri S."/>
            <person name="Dirks R."/>
            <person name="Jansen H."/>
            <person name="Henkel C."/>
            <person name="Chen W.J."/>
            <person name="Zahm M."/>
            <person name="Cabau C."/>
            <person name="Klopp C."/>
            <person name="Thompson A.W."/>
            <person name="Robinson-Rechavi M."/>
            <person name="Braasch I."/>
            <person name="Lecointre G."/>
            <person name="Bobe J."/>
            <person name="Postlethwait J.H."/>
            <person name="Berthelot C."/>
            <person name="Roest Crollius H."/>
            <person name="Guiguen Y."/>
        </authorList>
    </citation>
    <scope>NUCLEOTIDE SEQUENCE</scope>
    <source>
        <strain evidence="2">NC1722</strain>
    </source>
</reference>
<keyword evidence="3" id="KW-1185">Reference proteome</keyword>
<name>A0AAD7RHY6_9TELE</name>
<dbReference type="AlphaFoldDB" id="A0AAD7RHY6"/>
<comment type="caution">
    <text evidence="2">The sequence shown here is derived from an EMBL/GenBank/DDBJ whole genome shotgun (WGS) entry which is preliminary data.</text>
</comment>